<dbReference type="Gene3D" id="3.40.50.10330">
    <property type="entry name" value="Probable inorganic polyphosphate/atp-NAD kinase, domain 1"/>
    <property type="match status" value="1"/>
</dbReference>
<feature type="domain" description="DAGKc" evidence="5">
    <location>
        <begin position="6"/>
        <end position="107"/>
    </location>
</feature>
<keyword evidence="2" id="KW-0547">Nucleotide-binding</keyword>
<evidence type="ECO:0008006" key="9">
    <source>
        <dbReference type="Google" id="ProtNLM"/>
    </source>
</evidence>
<keyword evidence="4" id="KW-0067">ATP-binding</keyword>
<dbReference type="GO" id="GO:0005524">
    <property type="term" value="F:ATP binding"/>
    <property type="evidence" value="ECO:0007669"/>
    <property type="project" value="UniProtKB-KW"/>
</dbReference>
<protein>
    <recommendedName>
        <fullName evidence="9">DAGKc domain-containing protein</fullName>
    </recommendedName>
</protein>
<evidence type="ECO:0000313" key="7">
    <source>
        <dbReference type="EMBL" id="MBC3757236.1"/>
    </source>
</evidence>
<dbReference type="InterPro" id="IPR016064">
    <property type="entry name" value="NAD/diacylglycerol_kinase_sf"/>
</dbReference>
<evidence type="ECO:0000256" key="2">
    <source>
        <dbReference type="ARBA" id="ARBA00022741"/>
    </source>
</evidence>
<proteinExistence type="predicted"/>
<dbReference type="PANTHER" id="PTHR12358:SF54">
    <property type="entry name" value="SPHINGOSINE KINASE RELATED PROTEIN"/>
    <property type="match status" value="1"/>
</dbReference>
<organism evidence="7 8">
    <name type="scientific">Hyunsoonleella aquatilis</name>
    <dbReference type="NCBI Taxonomy" id="2762758"/>
    <lineage>
        <taxon>Bacteria</taxon>
        <taxon>Pseudomonadati</taxon>
        <taxon>Bacteroidota</taxon>
        <taxon>Flavobacteriia</taxon>
        <taxon>Flavobacteriales</taxon>
        <taxon>Flavobacteriaceae</taxon>
    </lineage>
</organism>
<dbReference type="Proteomes" id="UP000656244">
    <property type="component" value="Unassembled WGS sequence"/>
</dbReference>
<keyword evidence="3" id="KW-0418">Kinase</keyword>
<dbReference type="Gene3D" id="2.60.200.40">
    <property type="match status" value="1"/>
</dbReference>
<dbReference type="Pfam" id="PF19279">
    <property type="entry name" value="YegS_C"/>
    <property type="match status" value="1"/>
</dbReference>
<evidence type="ECO:0000256" key="3">
    <source>
        <dbReference type="ARBA" id="ARBA00022777"/>
    </source>
</evidence>
<dbReference type="SUPFAM" id="SSF111331">
    <property type="entry name" value="NAD kinase/diacylglycerol kinase-like"/>
    <property type="match status" value="1"/>
</dbReference>
<evidence type="ECO:0000259" key="5">
    <source>
        <dbReference type="Pfam" id="PF00781"/>
    </source>
</evidence>
<dbReference type="RefSeq" id="WP_186558235.1">
    <property type="nucleotide sequence ID" value="NZ_JACNMF010000001.1"/>
</dbReference>
<name>A0A923KG02_9FLAO</name>
<sequence>MKPNKIAILVNLDARQGKSAKTWKKIYSSVVEVFPENTEIITFKPPCDFDALLKELYNDKGVDGFISAGGDGSLNYMINVLLNLVDNTSRPVYVGAIALGSSNDFHKPHTSYIMGVPVKVNWDNCQLSDVGKITYQDAKGDLNTRYFIINAGIGITAEANYRFNHPKSILKFLKRNWVDAAIFFAAVKTIFLYRNYQAELLIDNEINESIVLSNLSVIKNPNISGSFRYEQNIVFNDGFLGLNYCDDMNKFELLRTLIGLVKGRFKTNAKRKTYKLKDLKVSFNEPRPVEADGEVFVTKHCSFSVIPKAIYIMK</sequence>
<dbReference type="InterPro" id="IPR001206">
    <property type="entry name" value="Diacylglycerol_kinase_cat_dom"/>
</dbReference>
<dbReference type="Pfam" id="PF00781">
    <property type="entry name" value="DAGK_cat"/>
    <property type="match status" value="1"/>
</dbReference>
<comment type="caution">
    <text evidence="7">The sequence shown here is derived from an EMBL/GenBank/DDBJ whole genome shotgun (WGS) entry which is preliminary data.</text>
</comment>
<dbReference type="EMBL" id="JACNMF010000001">
    <property type="protein sequence ID" value="MBC3757236.1"/>
    <property type="molecule type" value="Genomic_DNA"/>
</dbReference>
<feature type="domain" description="YegS/DAGK C-terminal" evidence="6">
    <location>
        <begin position="180"/>
        <end position="313"/>
    </location>
</feature>
<evidence type="ECO:0000256" key="4">
    <source>
        <dbReference type="ARBA" id="ARBA00022840"/>
    </source>
</evidence>
<dbReference type="InterPro" id="IPR045540">
    <property type="entry name" value="YegS/DAGK_C"/>
</dbReference>
<accession>A0A923KG02</accession>
<dbReference type="InterPro" id="IPR017438">
    <property type="entry name" value="ATP-NAD_kinase_N"/>
</dbReference>
<reference evidence="7" key="1">
    <citation type="submission" date="2020-08" db="EMBL/GenBank/DDBJ databases">
        <title>Hyunsoonleella sp. strain SJ7 genome sequencing and assembly.</title>
        <authorList>
            <person name="Kim I."/>
        </authorList>
    </citation>
    <scope>NUCLEOTIDE SEQUENCE</scope>
    <source>
        <strain evidence="7">SJ7</strain>
    </source>
</reference>
<dbReference type="InterPro" id="IPR050187">
    <property type="entry name" value="Lipid_Phosphate_FormReg"/>
</dbReference>
<dbReference type="GO" id="GO:0016301">
    <property type="term" value="F:kinase activity"/>
    <property type="evidence" value="ECO:0007669"/>
    <property type="project" value="UniProtKB-KW"/>
</dbReference>
<evidence type="ECO:0000313" key="8">
    <source>
        <dbReference type="Proteomes" id="UP000656244"/>
    </source>
</evidence>
<keyword evidence="8" id="KW-1185">Reference proteome</keyword>
<keyword evidence="1" id="KW-0808">Transferase</keyword>
<evidence type="ECO:0000259" key="6">
    <source>
        <dbReference type="Pfam" id="PF19279"/>
    </source>
</evidence>
<evidence type="ECO:0000256" key="1">
    <source>
        <dbReference type="ARBA" id="ARBA00022679"/>
    </source>
</evidence>
<dbReference type="PANTHER" id="PTHR12358">
    <property type="entry name" value="SPHINGOSINE KINASE"/>
    <property type="match status" value="1"/>
</dbReference>
<gene>
    <name evidence="7" type="ORF">H7U19_02390</name>
</gene>
<dbReference type="AlphaFoldDB" id="A0A923KG02"/>